<gene>
    <name evidence="1" type="ORF">HYC85_007932</name>
</gene>
<dbReference type="EMBL" id="JACBKZ010000003">
    <property type="protein sequence ID" value="KAF5955076.1"/>
    <property type="molecule type" value="Genomic_DNA"/>
</dbReference>
<name>A0A7J7HSQ5_CAMSI</name>
<dbReference type="Proteomes" id="UP000593564">
    <property type="component" value="Unassembled WGS sequence"/>
</dbReference>
<keyword evidence="2" id="KW-1185">Reference proteome</keyword>
<accession>A0A7J7HSQ5</accession>
<comment type="caution">
    <text evidence="1">The sequence shown here is derived from an EMBL/GenBank/DDBJ whole genome shotgun (WGS) entry which is preliminary data.</text>
</comment>
<proteinExistence type="predicted"/>
<reference evidence="1 2" key="2">
    <citation type="submission" date="2020-07" db="EMBL/GenBank/DDBJ databases">
        <title>Genome assembly of wild tea tree DASZ reveals pedigree and selection history of tea varieties.</title>
        <authorList>
            <person name="Zhang W."/>
        </authorList>
    </citation>
    <scope>NUCLEOTIDE SEQUENCE [LARGE SCALE GENOMIC DNA]</scope>
    <source>
        <strain evidence="2">cv. G240</strain>
        <tissue evidence="1">Leaf</tissue>
    </source>
</reference>
<reference evidence="2" key="1">
    <citation type="journal article" date="2020" name="Nat. Commun.">
        <title>Genome assembly of wild tea tree DASZ reveals pedigree and selection history of tea varieties.</title>
        <authorList>
            <person name="Zhang W."/>
            <person name="Zhang Y."/>
            <person name="Qiu H."/>
            <person name="Guo Y."/>
            <person name="Wan H."/>
            <person name="Zhang X."/>
            <person name="Scossa F."/>
            <person name="Alseekh S."/>
            <person name="Zhang Q."/>
            <person name="Wang P."/>
            <person name="Xu L."/>
            <person name="Schmidt M.H."/>
            <person name="Jia X."/>
            <person name="Li D."/>
            <person name="Zhu A."/>
            <person name="Guo F."/>
            <person name="Chen W."/>
            <person name="Ni D."/>
            <person name="Usadel B."/>
            <person name="Fernie A.R."/>
            <person name="Wen W."/>
        </authorList>
    </citation>
    <scope>NUCLEOTIDE SEQUENCE [LARGE SCALE GENOMIC DNA]</scope>
    <source>
        <strain evidence="2">cv. G240</strain>
    </source>
</reference>
<sequence>MRQLLQYPWKTKVRRAERENTHTHRECIYTPDRLEIDQILADLSDDRDSPFIQMPNHT</sequence>
<organism evidence="1 2">
    <name type="scientific">Camellia sinensis</name>
    <name type="common">Tea plant</name>
    <name type="synonym">Thea sinensis</name>
    <dbReference type="NCBI Taxonomy" id="4442"/>
    <lineage>
        <taxon>Eukaryota</taxon>
        <taxon>Viridiplantae</taxon>
        <taxon>Streptophyta</taxon>
        <taxon>Embryophyta</taxon>
        <taxon>Tracheophyta</taxon>
        <taxon>Spermatophyta</taxon>
        <taxon>Magnoliopsida</taxon>
        <taxon>eudicotyledons</taxon>
        <taxon>Gunneridae</taxon>
        <taxon>Pentapetalae</taxon>
        <taxon>asterids</taxon>
        <taxon>Ericales</taxon>
        <taxon>Theaceae</taxon>
        <taxon>Camellia</taxon>
    </lineage>
</organism>
<dbReference type="AlphaFoldDB" id="A0A7J7HSQ5"/>
<evidence type="ECO:0000313" key="1">
    <source>
        <dbReference type="EMBL" id="KAF5955076.1"/>
    </source>
</evidence>
<protein>
    <submittedName>
        <fullName evidence="1">Uncharacterized protein</fullName>
    </submittedName>
</protein>
<evidence type="ECO:0000313" key="2">
    <source>
        <dbReference type="Proteomes" id="UP000593564"/>
    </source>
</evidence>